<dbReference type="AlphaFoldDB" id="A0AAV7QSF2"/>
<feature type="region of interest" description="Disordered" evidence="1">
    <location>
        <begin position="102"/>
        <end position="211"/>
    </location>
</feature>
<reference evidence="2" key="1">
    <citation type="journal article" date="2022" name="bioRxiv">
        <title>Sequencing and chromosome-scale assembly of the giantPleurodeles waltlgenome.</title>
        <authorList>
            <person name="Brown T."/>
            <person name="Elewa A."/>
            <person name="Iarovenko S."/>
            <person name="Subramanian E."/>
            <person name="Araus A.J."/>
            <person name="Petzold A."/>
            <person name="Susuki M."/>
            <person name="Suzuki K.-i.T."/>
            <person name="Hayashi T."/>
            <person name="Toyoda A."/>
            <person name="Oliveira C."/>
            <person name="Osipova E."/>
            <person name="Leigh N.D."/>
            <person name="Simon A."/>
            <person name="Yun M.H."/>
        </authorList>
    </citation>
    <scope>NUCLEOTIDE SEQUENCE</scope>
    <source>
        <strain evidence="2">20211129_DDA</strain>
        <tissue evidence="2">Liver</tissue>
    </source>
</reference>
<accession>A0AAV7QSF2</accession>
<protein>
    <submittedName>
        <fullName evidence="2">Uncharacterized protein</fullName>
    </submittedName>
</protein>
<dbReference type="EMBL" id="JANPWB010000010">
    <property type="protein sequence ID" value="KAJ1143048.1"/>
    <property type="molecule type" value="Genomic_DNA"/>
</dbReference>
<evidence type="ECO:0000256" key="1">
    <source>
        <dbReference type="SAM" id="MobiDB-lite"/>
    </source>
</evidence>
<dbReference type="Proteomes" id="UP001066276">
    <property type="component" value="Chromosome 6"/>
</dbReference>
<sequence>MQAKSRLSPSTEEDKPCAKVQDYVARVTIPLVSLHVLAVGTGAMGWRSPATPCGGRGAWPAADEAASITRSSGAGIGARPLISPRKAYYIARWRPESIPRITGSRRDHSLGDPTPVKVALRDSPVGPGETKWQPHLLRRSTEGGVERREPRASVAAESRASGPEGLEGSGPPRADHRNPGECGGSSGEELWTPTWARSGERAPGGLSARVV</sequence>
<evidence type="ECO:0000313" key="2">
    <source>
        <dbReference type="EMBL" id="KAJ1143048.1"/>
    </source>
</evidence>
<feature type="compositionally biased region" description="Basic and acidic residues" evidence="1">
    <location>
        <begin position="139"/>
        <end position="151"/>
    </location>
</feature>
<evidence type="ECO:0000313" key="3">
    <source>
        <dbReference type="Proteomes" id="UP001066276"/>
    </source>
</evidence>
<comment type="caution">
    <text evidence="2">The sequence shown here is derived from an EMBL/GenBank/DDBJ whole genome shotgun (WGS) entry which is preliminary data.</text>
</comment>
<gene>
    <name evidence="2" type="ORF">NDU88_009360</name>
</gene>
<name>A0AAV7QSF2_PLEWA</name>
<proteinExistence type="predicted"/>
<keyword evidence="3" id="KW-1185">Reference proteome</keyword>
<organism evidence="2 3">
    <name type="scientific">Pleurodeles waltl</name>
    <name type="common">Iberian ribbed newt</name>
    <dbReference type="NCBI Taxonomy" id="8319"/>
    <lineage>
        <taxon>Eukaryota</taxon>
        <taxon>Metazoa</taxon>
        <taxon>Chordata</taxon>
        <taxon>Craniata</taxon>
        <taxon>Vertebrata</taxon>
        <taxon>Euteleostomi</taxon>
        <taxon>Amphibia</taxon>
        <taxon>Batrachia</taxon>
        <taxon>Caudata</taxon>
        <taxon>Salamandroidea</taxon>
        <taxon>Salamandridae</taxon>
        <taxon>Pleurodelinae</taxon>
        <taxon>Pleurodeles</taxon>
    </lineage>
</organism>
<feature type="compositionally biased region" description="Low complexity" evidence="1">
    <location>
        <begin position="161"/>
        <end position="172"/>
    </location>
</feature>